<dbReference type="PANTHER" id="PTHR13779">
    <property type="entry name" value="WERNER HELICASE-INTERACTING PROTEIN 1 FAMILY MEMBER"/>
    <property type="match status" value="1"/>
</dbReference>
<keyword evidence="4" id="KW-0235">DNA replication</keyword>
<dbReference type="SMART" id="SM00382">
    <property type="entry name" value="AAA"/>
    <property type="match status" value="1"/>
</dbReference>
<gene>
    <name evidence="8" type="ORF">BJI46_03260</name>
</gene>
<evidence type="ECO:0000313" key="8">
    <source>
        <dbReference type="EMBL" id="OEY94374.1"/>
    </source>
</evidence>
<evidence type="ECO:0000313" key="9">
    <source>
        <dbReference type="Proteomes" id="UP000185895"/>
    </source>
</evidence>
<dbReference type="Gene3D" id="1.10.3710.10">
    <property type="entry name" value="DNA polymerase III clamp loader subunits, C-terminal domain"/>
    <property type="match status" value="1"/>
</dbReference>
<dbReference type="RefSeq" id="WP_070070181.1">
    <property type="nucleotide sequence ID" value="NZ_MKKK01000034.1"/>
</dbReference>
<dbReference type="STRING" id="1262585.BJI46_03260"/>
<dbReference type="Gene3D" id="3.40.50.300">
    <property type="entry name" value="P-loop containing nucleotide triphosphate hydrolases"/>
    <property type="match status" value="1"/>
</dbReference>
<dbReference type="GO" id="GO:0005524">
    <property type="term" value="F:ATP binding"/>
    <property type="evidence" value="ECO:0007669"/>
    <property type="project" value="UniProtKB-KW"/>
</dbReference>
<proteinExistence type="inferred from homology"/>
<dbReference type="Proteomes" id="UP000185895">
    <property type="component" value="Unassembled WGS sequence"/>
</dbReference>
<dbReference type="SUPFAM" id="SSF48019">
    <property type="entry name" value="post-AAA+ oligomerization domain-like"/>
    <property type="match status" value="1"/>
</dbReference>
<dbReference type="InterPro" id="IPR051314">
    <property type="entry name" value="AAA_ATPase_RarA/MGS1/WRNIP1"/>
</dbReference>
<sequence length="424" mass="47343">MSETQIPLPERLRPRSLSEIIGQDHLLGEDAPLRQMIDQGHLPSIIFWGPPGVGKTTIALLLAQAVDRPFISLSALNTGVKELREVIAESGDLLTPVVFIDEIHRFNKSQQDALLGAVEKGKITLIGATTENPSFEVNSALLSRCQVYTLKALDENAIEILLKRAVKSDKFLQARHIQLEEFDALYQFAAGDARKALNLLDLVASTFEPEQENILNDALVVKVAQQNIARYDKSGEQHYDLVSAFIKSIRGSDPDAALYWMARMLKGGEDPIFIARRMLIAASEDIGNSNPNALLLAGECFRSVQVIGMPEARIILGQCVVYLATSAKSNSTYLAINRAMALAEKTAHLSVPLHLRNAPTKLMKQQGYGVDYLYPHDYPEHFVTQDYLPSELKGTTLYERALNKREVEAEKLQQRRWQQQNQQQ</sequence>
<dbReference type="OrthoDB" id="9778364at2"/>
<keyword evidence="6" id="KW-0067">ATP-binding</keyword>
<evidence type="ECO:0000256" key="5">
    <source>
        <dbReference type="ARBA" id="ARBA00022741"/>
    </source>
</evidence>
<dbReference type="GO" id="GO:0006261">
    <property type="term" value="P:DNA-templated DNA replication"/>
    <property type="evidence" value="ECO:0007669"/>
    <property type="project" value="TreeGrafter"/>
</dbReference>
<dbReference type="InterPro" id="IPR027417">
    <property type="entry name" value="P-loop_NTPase"/>
</dbReference>
<dbReference type="FunFam" id="3.40.50.300:FF:000137">
    <property type="entry name" value="Replication-associated recombination protein A"/>
    <property type="match status" value="1"/>
</dbReference>
<dbReference type="Gene3D" id="1.10.8.60">
    <property type="match status" value="1"/>
</dbReference>
<dbReference type="GO" id="GO:0003677">
    <property type="term" value="F:DNA binding"/>
    <property type="evidence" value="ECO:0007669"/>
    <property type="project" value="InterPro"/>
</dbReference>
<dbReference type="InterPro" id="IPR008921">
    <property type="entry name" value="DNA_pol3_clamp-load_cplx_C"/>
</dbReference>
<evidence type="ECO:0000256" key="4">
    <source>
        <dbReference type="ARBA" id="ARBA00022705"/>
    </source>
</evidence>
<comment type="similarity">
    <text evidence="2">Belongs to the AAA ATPase family. RarA/MGS1/WRNIP1 subfamily.</text>
</comment>
<dbReference type="FunFam" id="1.20.272.10:FF:000001">
    <property type="entry name" value="Putative AAA family ATPase"/>
    <property type="match status" value="1"/>
</dbReference>
<comment type="caution">
    <text evidence="8">The sequence shown here is derived from an EMBL/GenBank/DDBJ whole genome shotgun (WGS) entry which is preliminary data.</text>
</comment>
<dbReference type="GO" id="GO:0017116">
    <property type="term" value="F:single-stranded DNA helicase activity"/>
    <property type="evidence" value="ECO:0007669"/>
    <property type="project" value="TreeGrafter"/>
</dbReference>
<evidence type="ECO:0000259" key="7">
    <source>
        <dbReference type="SMART" id="SM00382"/>
    </source>
</evidence>
<dbReference type="InterPro" id="IPR032423">
    <property type="entry name" value="AAA_assoc_2"/>
</dbReference>
<evidence type="ECO:0000256" key="6">
    <source>
        <dbReference type="ARBA" id="ARBA00022840"/>
    </source>
</evidence>
<dbReference type="CDD" id="cd18139">
    <property type="entry name" value="HLD_clamp_RarA"/>
    <property type="match status" value="1"/>
</dbReference>
<dbReference type="AlphaFoldDB" id="A0A1E7R4X5"/>
<dbReference type="PANTHER" id="PTHR13779:SF7">
    <property type="entry name" value="ATPASE WRNIP1"/>
    <property type="match status" value="1"/>
</dbReference>
<dbReference type="SUPFAM" id="SSF52540">
    <property type="entry name" value="P-loop containing nucleoside triphosphate hydrolases"/>
    <property type="match status" value="1"/>
</dbReference>
<feature type="domain" description="AAA+ ATPase" evidence="7">
    <location>
        <begin position="41"/>
        <end position="153"/>
    </location>
</feature>
<dbReference type="GO" id="GO:0008047">
    <property type="term" value="F:enzyme activator activity"/>
    <property type="evidence" value="ECO:0007669"/>
    <property type="project" value="TreeGrafter"/>
</dbReference>
<dbReference type="InterPro" id="IPR003959">
    <property type="entry name" value="ATPase_AAA_core"/>
</dbReference>
<evidence type="ECO:0000256" key="3">
    <source>
        <dbReference type="ARBA" id="ARBA00020776"/>
    </source>
</evidence>
<protein>
    <recommendedName>
        <fullName evidence="3">Replication-associated recombination protein A</fullName>
    </recommendedName>
</protein>
<dbReference type="Pfam" id="PF12002">
    <property type="entry name" value="MgsA_C"/>
    <property type="match status" value="1"/>
</dbReference>
<dbReference type="Pfam" id="PF00004">
    <property type="entry name" value="AAA"/>
    <property type="match status" value="1"/>
</dbReference>
<accession>A0A1E7R4X5</accession>
<dbReference type="InterPro" id="IPR021886">
    <property type="entry name" value="MgsA_C"/>
</dbReference>
<dbReference type="EMBL" id="MKKK01000034">
    <property type="protein sequence ID" value="OEY94374.1"/>
    <property type="molecule type" value="Genomic_DNA"/>
</dbReference>
<reference evidence="8 9" key="1">
    <citation type="submission" date="2016-09" db="EMBL/GenBank/DDBJ databases">
        <authorList>
            <person name="Capua I."/>
            <person name="De Benedictis P."/>
            <person name="Joannis T."/>
            <person name="Lombin L.H."/>
            <person name="Cattoli G."/>
        </authorList>
    </citation>
    <scope>NUCLEOTIDE SEQUENCE [LARGE SCALE GENOMIC DNA]</scope>
    <source>
        <strain evidence="8 9">ANC 4671</strain>
    </source>
</reference>
<dbReference type="InterPro" id="IPR003593">
    <property type="entry name" value="AAA+_ATPase"/>
</dbReference>
<evidence type="ECO:0000256" key="2">
    <source>
        <dbReference type="ARBA" id="ARBA00008959"/>
    </source>
</evidence>
<comment type="function">
    <text evidence="1">DNA-dependent ATPase that plays important roles in cellular responses to stalled DNA replication processes.</text>
</comment>
<dbReference type="Gene3D" id="1.20.272.10">
    <property type="match status" value="1"/>
</dbReference>
<keyword evidence="5" id="KW-0547">Nucleotide-binding</keyword>
<evidence type="ECO:0000256" key="1">
    <source>
        <dbReference type="ARBA" id="ARBA00002393"/>
    </source>
</evidence>
<keyword evidence="9" id="KW-1185">Reference proteome</keyword>
<dbReference type="CDD" id="cd00009">
    <property type="entry name" value="AAA"/>
    <property type="match status" value="1"/>
</dbReference>
<dbReference type="GO" id="GO:0016887">
    <property type="term" value="F:ATP hydrolysis activity"/>
    <property type="evidence" value="ECO:0007669"/>
    <property type="project" value="InterPro"/>
</dbReference>
<dbReference type="Pfam" id="PF16193">
    <property type="entry name" value="AAA_assoc_2"/>
    <property type="match status" value="1"/>
</dbReference>
<organism evidence="8 9">
    <name type="scientific">Acinetobacter qingfengensis</name>
    <dbReference type="NCBI Taxonomy" id="1262585"/>
    <lineage>
        <taxon>Bacteria</taxon>
        <taxon>Pseudomonadati</taxon>
        <taxon>Pseudomonadota</taxon>
        <taxon>Gammaproteobacteria</taxon>
        <taxon>Moraxellales</taxon>
        <taxon>Moraxellaceae</taxon>
        <taxon>Acinetobacter</taxon>
    </lineage>
</organism>
<dbReference type="GO" id="GO:0000731">
    <property type="term" value="P:DNA synthesis involved in DNA repair"/>
    <property type="evidence" value="ECO:0007669"/>
    <property type="project" value="TreeGrafter"/>
</dbReference>
<name>A0A1E7R4X5_9GAMM</name>